<keyword evidence="6 10" id="KW-0479">Metal-binding</keyword>
<keyword evidence="9" id="KW-0464">Manganese</keyword>
<dbReference type="GO" id="GO:0070006">
    <property type="term" value="F:metalloaminopeptidase activity"/>
    <property type="evidence" value="ECO:0007669"/>
    <property type="project" value="InterPro"/>
</dbReference>
<evidence type="ECO:0000256" key="5">
    <source>
        <dbReference type="ARBA" id="ARBA00022670"/>
    </source>
</evidence>
<evidence type="ECO:0000256" key="8">
    <source>
        <dbReference type="ARBA" id="ARBA00023049"/>
    </source>
</evidence>
<keyword evidence="8" id="KW-0482">Metalloprotease</keyword>
<dbReference type="PANTHER" id="PTHR43226:SF4">
    <property type="entry name" value="XAA-PRO AMINOPEPTIDASE 3"/>
    <property type="match status" value="1"/>
</dbReference>
<evidence type="ECO:0000256" key="9">
    <source>
        <dbReference type="ARBA" id="ARBA00023211"/>
    </source>
</evidence>
<dbReference type="InterPro" id="IPR052433">
    <property type="entry name" value="X-Pro_dipept-like"/>
</dbReference>
<keyword evidence="13" id="KW-0031">Aminopeptidase</keyword>
<dbReference type="SMART" id="SM01011">
    <property type="entry name" value="AMP_N"/>
    <property type="match status" value="1"/>
</dbReference>
<dbReference type="SUPFAM" id="SSF53092">
    <property type="entry name" value="Creatinase/prolidase N-terminal domain"/>
    <property type="match status" value="1"/>
</dbReference>
<reference evidence="13 14" key="1">
    <citation type="journal article" date="2015" name="Stand. Genomic Sci.">
        <title>Genomic Encyclopedia of Bacterial and Archaeal Type Strains, Phase III: the genomes of soil and plant-associated and newly described type strains.</title>
        <authorList>
            <person name="Whitman W.B."/>
            <person name="Woyke T."/>
            <person name="Klenk H.P."/>
            <person name="Zhou Y."/>
            <person name="Lilburn T.G."/>
            <person name="Beck B.J."/>
            <person name="De Vos P."/>
            <person name="Vandamme P."/>
            <person name="Eisen J.A."/>
            <person name="Garrity G."/>
            <person name="Hugenholtz P."/>
            <person name="Kyrpides N.C."/>
        </authorList>
    </citation>
    <scope>NUCLEOTIDE SEQUENCE [LARGE SCALE GENOMIC DNA]</scope>
    <source>
        <strain evidence="13 14">CGMCC 1.7271</strain>
    </source>
</reference>
<dbReference type="Gene3D" id="3.90.230.10">
    <property type="entry name" value="Creatinase/methionine aminopeptidase superfamily"/>
    <property type="match status" value="1"/>
</dbReference>
<protein>
    <recommendedName>
        <fullName evidence="4">Xaa-Pro aminopeptidase</fullName>
        <ecNumber evidence="4">3.4.11.9</ecNumber>
    </recommendedName>
</protein>
<evidence type="ECO:0000259" key="12">
    <source>
        <dbReference type="SMART" id="SM01011"/>
    </source>
</evidence>
<dbReference type="SUPFAM" id="SSF55920">
    <property type="entry name" value="Creatinase/aminopeptidase"/>
    <property type="match status" value="1"/>
</dbReference>
<evidence type="ECO:0000256" key="11">
    <source>
        <dbReference type="SAM" id="SignalP"/>
    </source>
</evidence>
<dbReference type="InterPro" id="IPR029149">
    <property type="entry name" value="Creatin/AminoP/Spt16_N"/>
</dbReference>
<keyword evidence="5" id="KW-0645">Protease</keyword>
<dbReference type="InterPro" id="IPR007865">
    <property type="entry name" value="Aminopep_P_N"/>
</dbReference>
<comment type="caution">
    <text evidence="13">The sequence shown here is derived from an EMBL/GenBank/DDBJ whole genome shotgun (WGS) entry which is preliminary data.</text>
</comment>
<dbReference type="RefSeq" id="WP_144887321.1">
    <property type="nucleotide sequence ID" value="NZ_VLLE01000005.1"/>
</dbReference>
<accession>A0A562SHG9</accession>
<keyword evidence="14" id="KW-1185">Reference proteome</keyword>
<dbReference type="Proteomes" id="UP000316167">
    <property type="component" value="Unassembled WGS sequence"/>
</dbReference>
<dbReference type="PANTHER" id="PTHR43226">
    <property type="entry name" value="XAA-PRO AMINOPEPTIDASE 3"/>
    <property type="match status" value="1"/>
</dbReference>
<dbReference type="InterPro" id="IPR000994">
    <property type="entry name" value="Pept_M24"/>
</dbReference>
<feature type="chain" id="PRO_5022221463" description="Xaa-Pro aminopeptidase" evidence="11">
    <location>
        <begin position="20"/>
        <end position="531"/>
    </location>
</feature>
<organism evidence="13 14">
    <name type="scientific">Lacibacter cauensis</name>
    <dbReference type="NCBI Taxonomy" id="510947"/>
    <lineage>
        <taxon>Bacteria</taxon>
        <taxon>Pseudomonadati</taxon>
        <taxon>Bacteroidota</taxon>
        <taxon>Chitinophagia</taxon>
        <taxon>Chitinophagales</taxon>
        <taxon>Chitinophagaceae</taxon>
        <taxon>Lacibacter</taxon>
    </lineage>
</organism>
<dbReference type="InterPro" id="IPR001131">
    <property type="entry name" value="Peptidase_M24B_aminopep-P_CS"/>
</dbReference>
<dbReference type="AlphaFoldDB" id="A0A562SHG9"/>
<name>A0A562SHG9_9BACT</name>
<feature type="domain" description="Aminopeptidase P N-terminal" evidence="12">
    <location>
        <begin position="28"/>
        <end position="167"/>
    </location>
</feature>
<comment type="similarity">
    <text evidence="3 10">Belongs to the peptidase M24B family.</text>
</comment>
<evidence type="ECO:0000256" key="7">
    <source>
        <dbReference type="ARBA" id="ARBA00022801"/>
    </source>
</evidence>
<comment type="catalytic activity">
    <reaction evidence="1">
        <text>Release of any N-terminal amino acid, including proline, that is linked to proline, even from a dipeptide or tripeptide.</text>
        <dbReference type="EC" id="3.4.11.9"/>
    </reaction>
</comment>
<dbReference type="Pfam" id="PF05195">
    <property type="entry name" value="AMP_N"/>
    <property type="match status" value="1"/>
</dbReference>
<proteinExistence type="inferred from homology"/>
<keyword evidence="7" id="KW-0378">Hydrolase</keyword>
<dbReference type="Pfam" id="PF00557">
    <property type="entry name" value="Peptidase_M24"/>
    <property type="match status" value="1"/>
</dbReference>
<evidence type="ECO:0000256" key="1">
    <source>
        <dbReference type="ARBA" id="ARBA00001424"/>
    </source>
</evidence>
<dbReference type="GO" id="GO:0030145">
    <property type="term" value="F:manganese ion binding"/>
    <property type="evidence" value="ECO:0007669"/>
    <property type="project" value="InterPro"/>
</dbReference>
<evidence type="ECO:0000313" key="14">
    <source>
        <dbReference type="Proteomes" id="UP000316167"/>
    </source>
</evidence>
<dbReference type="OrthoDB" id="9806388at2"/>
<gene>
    <name evidence="13" type="ORF">IQ13_3091</name>
</gene>
<evidence type="ECO:0000256" key="4">
    <source>
        <dbReference type="ARBA" id="ARBA00012574"/>
    </source>
</evidence>
<dbReference type="PROSITE" id="PS00491">
    <property type="entry name" value="PROLINE_PEPTIDASE"/>
    <property type="match status" value="1"/>
</dbReference>
<evidence type="ECO:0000256" key="10">
    <source>
        <dbReference type="RuleBase" id="RU000590"/>
    </source>
</evidence>
<evidence type="ECO:0000256" key="3">
    <source>
        <dbReference type="ARBA" id="ARBA00008766"/>
    </source>
</evidence>
<dbReference type="InterPro" id="IPR036005">
    <property type="entry name" value="Creatinase/aminopeptidase-like"/>
</dbReference>
<evidence type="ECO:0000256" key="2">
    <source>
        <dbReference type="ARBA" id="ARBA00001936"/>
    </source>
</evidence>
<dbReference type="GO" id="GO:0006508">
    <property type="term" value="P:proteolysis"/>
    <property type="evidence" value="ECO:0007669"/>
    <property type="project" value="UniProtKB-KW"/>
</dbReference>
<keyword evidence="11" id="KW-0732">Signal</keyword>
<dbReference type="EMBL" id="VLLE01000005">
    <property type="protein sequence ID" value="TWI80414.1"/>
    <property type="molecule type" value="Genomic_DNA"/>
</dbReference>
<dbReference type="CDD" id="cd01087">
    <property type="entry name" value="Prolidase"/>
    <property type="match status" value="1"/>
</dbReference>
<dbReference type="EC" id="3.4.11.9" evidence="4"/>
<evidence type="ECO:0000313" key="13">
    <source>
        <dbReference type="EMBL" id="TWI80414.1"/>
    </source>
</evidence>
<sequence>MTKLLAAILLSVLCYSATAQQPLPSDYLSKEFHKGRREALRKLMPANSVAVVFAYPERVFSKDVNYAYHPNPDLYYFSGYKEPNAVLLIFKETQQGADGAYNELFFVQKRNALQERWTGKRLGIEGVKEQLGFTHVYNDEQFANYPLDLTRFSKILYDAFPDDAGAGMLQTLIDAFKKKAGIEKSLSKNLVEDYTMLLKYTTAANLAARINRIKSKMEASQDQEYKTDALLNELMQQPDSVTLVKVLGKLEQMSFESYAYNNVVGMLREIKTTEELVLMRKSSYYSAMAHVEVMKAIHPAMSETELMGTFEYIHKKYGAEGEGYPPIVGAGANGCILHYIENNVTQVNNQLVLMDVASEYHGYSSDVTRTVPANGKFTAEQRAIYQLVYDAQEAVFKLCKEGTPFRDLNIKATEILANGLLKLGIIKDAKEVGQYYIHGVSHHVGLDVHDKFSGAVLKENMVITVEPGLYIPKGSNCDPKWWDIAVRIEDVVVIGKTSGENISAAAPRTIDAIEKMAAQKSKLNDLVLPKF</sequence>
<feature type="signal peptide" evidence="11">
    <location>
        <begin position="1"/>
        <end position="19"/>
    </location>
</feature>
<evidence type="ECO:0000256" key="6">
    <source>
        <dbReference type="ARBA" id="ARBA00022723"/>
    </source>
</evidence>
<comment type="cofactor">
    <cofactor evidence="2">
        <name>Mn(2+)</name>
        <dbReference type="ChEBI" id="CHEBI:29035"/>
    </cofactor>
</comment>
<dbReference type="Gene3D" id="3.40.350.10">
    <property type="entry name" value="Creatinase/prolidase N-terminal domain"/>
    <property type="match status" value="1"/>
</dbReference>